<organism evidence="2 3">
    <name type="scientific">Gordonibacter faecis</name>
    <dbReference type="NCBI Taxonomy" id="3047475"/>
    <lineage>
        <taxon>Bacteria</taxon>
        <taxon>Bacillati</taxon>
        <taxon>Actinomycetota</taxon>
        <taxon>Coriobacteriia</taxon>
        <taxon>Eggerthellales</taxon>
        <taxon>Eggerthellaceae</taxon>
        <taxon>Gordonibacter</taxon>
    </lineage>
</organism>
<dbReference type="EMBL" id="JASJEU010000025">
    <property type="protein sequence ID" value="MDJ1651734.1"/>
    <property type="molecule type" value="Genomic_DNA"/>
</dbReference>
<evidence type="ECO:0000313" key="3">
    <source>
        <dbReference type="Proteomes" id="UP001232750"/>
    </source>
</evidence>
<name>A0ABT7DQA3_9ACTN</name>
<reference evidence="2 3" key="1">
    <citation type="submission" date="2023-05" db="EMBL/GenBank/DDBJ databases">
        <title>Gordonibacter KGMB12511T sp. nov., isolated from faeces of healthy Korean.</title>
        <authorList>
            <person name="Kim H.S."/>
            <person name="Kim J.-S."/>
            <person name="Suh M.K."/>
            <person name="Eom M.K."/>
            <person name="Do H.E."/>
            <person name="Lee J.-S."/>
        </authorList>
    </citation>
    <scope>NUCLEOTIDE SEQUENCE [LARGE SCALE GENOMIC DNA]</scope>
    <source>
        <strain evidence="2 3">KGMB12511</strain>
    </source>
</reference>
<feature type="region of interest" description="Disordered" evidence="1">
    <location>
        <begin position="1"/>
        <end position="32"/>
    </location>
</feature>
<comment type="caution">
    <text evidence="2">The sequence shown here is derived from an EMBL/GenBank/DDBJ whole genome shotgun (WGS) entry which is preliminary data.</text>
</comment>
<gene>
    <name evidence="2" type="ORF">QNJ86_13065</name>
</gene>
<dbReference type="Proteomes" id="UP001232750">
    <property type="component" value="Unassembled WGS sequence"/>
</dbReference>
<keyword evidence="3" id="KW-1185">Reference proteome</keyword>
<feature type="compositionally biased region" description="Basic and acidic residues" evidence="1">
    <location>
        <begin position="23"/>
        <end position="32"/>
    </location>
</feature>
<evidence type="ECO:0000256" key="1">
    <source>
        <dbReference type="SAM" id="MobiDB-lite"/>
    </source>
</evidence>
<dbReference type="RefSeq" id="WP_283833086.1">
    <property type="nucleotide sequence ID" value="NZ_JASJEU010000025.1"/>
</dbReference>
<evidence type="ECO:0000313" key="2">
    <source>
        <dbReference type="EMBL" id="MDJ1651734.1"/>
    </source>
</evidence>
<proteinExistence type="predicted"/>
<sequence>MIDENIVASPDEDEESIPSKVMHRTESEGESTKLRWSMDEVLAEFGITEEDLDVLPDEELE</sequence>
<accession>A0ABT7DQA3</accession>
<protein>
    <submittedName>
        <fullName evidence="2">Uncharacterized protein</fullName>
    </submittedName>
</protein>